<evidence type="ECO:0000313" key="1">
    <source>
        <dbReference type="EMBL" id="RQH05004.1"/>
    </source>
</evidence>
<dbReference type="EMBL" id="RQIS01000011">
    <property type="protein sequence ID" value="RQH05004.1"/>
    <property type="molecule type" value="Genomic_DNA"/>
</dbReference>
<name>A0A3N6MMD9_9BURK</name>
<keyword evidence="2" id="KW-1185">Reference proteome</keyword>
<dbReference type="Proteomes" id="UP000272778">
    <property type="component" value="Unassembled WGS sequence"/>
</dbReference>
<dbReference type="RefSeq" id="WP_124152138.1">
    <property type="nucleotide sequence ID" value="NZ_RQIS01000011.1"/>
</dbReference>
<comment type="caution">
    <text evidence="1">The sequence shown here is derived from an EMBL/GenBank/DDBJ whole genome shotgun (WGS) entry which is preliminary data.</text>
</comment>
<proteinExistence type="predicted"/>
<gene>
    <name evidence="1" type="ORF">D1Y85_16475</name>
</gene>
<sequence>MRVADFFRPRPSLPFSTEVPVPYPSFKQHLAAMESAFADAMGLMSAPRPTWLAEHISLLAALNQDEKELDLPQPKRDQEAIRQTEAYRAELARTSPLEVPHRVTSWGLIEMQPMETLYWHGLFREVVALKFRPRVLASEPALLDDLQFGGESWSLNRVFTDAVQQLAGSGRKPAKLFVNRGEGNLDAAVVFVVCPSCCTDWHAVGKALAARFGEQFDSAIVKLLDRTRNVYNAARQRAIGHAAPVNATRLHE</sequence>
<protein>
    <submittedName>
        <fullName evidence="1">Uncharacterized protein</fullName>
    </submittedName>
</protein>
<accession>A0A3N6MMD9</accession>
<reference evidence="1 2" key="1">
    <citation type="submission" date="2018-11" db="EMBL/GenBank/DDBJ databases">
        <title>Paraburkholderia sp. DHOA04, isolated from soil.</title>
        <authorList>
            <person name="Gao Z.-H."/>
            <person name="Qiu L.-H."/>
            <person name="Fu J.-C."/>
        </authorList>
    </citation>
    <scope>NUCLEOTIDE SEQUENCE [LARGE SCALE GENOMIC DNA]</scope>
    <source>
        <strain evidence="1 2">DHOA04</strain>
    </source>
</reference>
<organism evidence="1 2">
    <name type="scientific">Paraburkholderia dinghuensis</name>
    <dbReference type="NCBI Taxonomy" id="2305225"/>
    <lineage>
        <taxon>Bacteria</taxon>
        <taxon>Pseudomonadati</taxon>
        <taxon>Pseudomonadota</taxon>
        <taxon>Betaproteobacteria</taxon>
        <taxon>Burkholderiales</taxon>
        <taxon>Burkholderiaceae</taxon>
        <taxon>Paraburkholderia</taxon>
    </lineage>
</organism>
<evidence type="ECO:0000313" key="2">
    <source>
        <dbReference type="Proteomes" id="UP000272778"/>
    </source>
</evidence>
<dbReference type="AlphaFoldDB" id="A0A3N6MMD9"/>